<dbReference type="PANTHER" id="PTHR15140">
    <property type="entry name" value="TUBULIN-SPECIFIC CHAPERONE E"/>
    <property type="match status" value="1"/>
</dbReference>
<evidence type="ECO:0000313" key="2">
    <source>
        <dbReference type="Proteomes" id="UP000327439"/>
    </source>
</evidence>
<keyword evidence="2" id="KW-1185">Reference proteome</keyword>
<proteinExistence type="predicted"/>
<protein>
    <recommendedName>
        <fullName evidence="3">NB-ARC domain-containing protein</fullName>
    </recommendedName>
</protein>
<evidence type="ECO:0000313" key="1">
    <source>
        <dbReference type="EMBL" id="KAB2006305.1"/>
    </source>
</evidence>
<dbReference type="Gene3D" id="3.80.10.10">
    <property type="entry name" value="Ribonuclease Inhibitor"/>
    <property type="match status" value="1"/>
</dbReference>
<dbReference type="AlphaFoldDB" id="A0A5J5PHT8"/>
<sequence length="116" mass="13688">MPTLEKLPNLRVLEFEGIFKGKEMFCSAQGFPRLESLSLWSLHNLEEWKVDEGAMPSVKRLEIGKCGNLKMLPERLRFITTLKELKIESMPKAFKDEVKERGKYFYKVKYVPRIMF</sequence>
<feature type="non-terminal residue" evidence="1">
    <location>
        <position position="116"/>
    </location>
</feature>
<evidence type="ECO:0008006" key="3">
    <source>
        <dbReference type="Google" id="ProtNLM"/>
    </source>
</evidence>
<organism evidence="1 2">
    <name type="scientific">Gossypium barbadense</name>
    <name type="common">Sea Island cotton</name>
    <name type="synonym">Hibiscus barbadensis</name>
    <dbReference type="NCBI Taxonomy" id="3634"/>
    <lineage>
        <taxon>Eukaryota</taxon>
        <taxon>Viridiplantae</taxon>
        <taxon>Streptophyta</taxon>
        <taxon>Embryophyta</taxon>
        <taxon>Tracheophyta</taxon>
        <taxon>Spermatophyta</taxon>
        <taxon>Magnoliopsida</taxon>
        <taxon>eudicotyledons</taxon>
        <taxon>Gunneridae</taxon>
        <taxon>Pentapetalae</taxon>
        <taxon>rosids</taxon>
        <taxon>malvids</taxon>
        <taxon>Malvales</taxon>
        <taxon>Malvaceae</taxon>
        <taxon>Malvoideae</taxon>
        <taxon>Gossypium</taxon>
    </lineage>
</organism>
<dbReference type="SUPFAM" id="SSF52058">
    <property type="entry name" value="L domain-like"/>
    <property type="match status" value="1"/>
</dbReference>
<dbReference type="PANTHER" id="PTHR15140:SF37">
    <property type="entry name" value="UBIQUITIN-LIKE DOMAIN-CONTAINING PROTEIN"/>
    <property type="match status" value="1"/>
</dbReference>
<name>A0A5J5PHT8_GOSBA</name>
<dbReference type="OrthoDB" id="1917524at2759"/>
<dbReference type="Proteomes" id="UP000327439">
    <property type="component" value="Chromosome D11"/>
</dbReference>
<gene>
    <name evidence="1" type="ORF">ES319_D11G334800v1</name>
</gene>
<dbReference type="EMBL" id="CM018225">
    <property type="protein sequence ID" value="KAB2006305.1"/>
    <property type="molecule type" value="Genomic_DNA"/>
</dbReference>
<dbReference type="InterPro" id="IPR032675">
    <property type="entry name" value="LRR_dom_sf"/>
</dbReference>
<accession>A0A5J5PHT8</accession>
<reference evidence="2" key="1">
    <citation type="journal article" date="2020" name="Nat. Genet.">
        <title>Genomic diversifications of five Gossypium allopolyploid species and their impact on cotton improvement.</title>
        <authorList>
            <person name="Chen Z.J."/>
            <person name="Sreedasyam A."/>
            <person name="Ando A."/>
            <person name="Song Q."/>
            <person name="De Santiago L.M."/>
            <person name="Hulse-Kemp A.M."/>
            <person name="Ding M."/>
            <person name="Ye W."/>
            <person name="Kirkbride R.C."/>
            <person name="Jenkins J."/>
            <person name="Plott C."/>
            <person name="Lovell J."/>
            <person name="Lin Y.M."/>
            <person name="Vaughn R."/>
            <person name="Liu B."/>
            <person name="Simpson S."/>
            <person name="Scheffler B.E."/>
            <person name="Wen L."/>
            <person name="Saski C.A."/>
            <person name="Grover C.E."/>
            <person name="Hu G."/>
            <person name="Conover J.L."/>
            <person name="Carlson J.W."/>
            <person name="Shu S."/>
            <person name="Boston L.B."/>
            <person name="Williams M."/>
            <person name="Peterson D.G."/>
            <person name="McGee K."/>
            <person name="Jones D.C."/>
            <person name="Wendel J.F."/>
            <person name="Stelly D.M."/>
            <person name="Grimwood J."/>
            <person name="Schmutz J."/>
        </authorList>
    </citation>
    <scope>NUCLEOTIDE SEQUENCE [LARGE SCALE GENOMIC DNA]</scope>
    <source>
        <strain evidence="2">cv. 3-79</strain>
    </source>
</reference>